<keyword evidence="2" id="KW-1185">Reference proteome</keyword>
<dbReference type="RefSeq" id="WP_046968087.1">
    <property type="nucleotide sequence ID" value="NZ_CP017480.1"/>
</dbReference>
<gene>
    <name evidence="1" type="ORF">BJI69_07450</name>
</gene>
<protein>
    <submittedName>
        <fullName evidence="1">DUF4126 domain-containing protein</fullName>
    </submittedName>
</protein>
<name>A0A0G9HB46_9GAMM</name>
<evidence type="ECO:0000313" key="2">
    <source>
        <dbReference type="Proteomes" id="UP000182987"/>
    </source>
</evidence>
<dbReference type="OrthoDB" id="9812409at2"/>
<dbReference type="PATRIC" id="fig|1440763.5.peg.2382"/>
<dbReference type="STRING" id="1440763.BJI69_07450"/>
<dbReference type="EMBL" id="CP017480">
    <property type="protein sequence ID" value="APG03760.1"/>
    <property type="molecule type" value="Genomic_DNA"/>
</dbReference>
<sequence>MIFVLALLIGVVAGLRAMMAPAAVAFAARFGGLALAGTPLAFMGYAWTPWIFGIAALGELITDQLPSTPSRKIPVQFGTRIVTGALSGACIGAAHDALVIGLVAGAIGAVLGTYGGSAARTKMAAAFRSDRPAAIVEDVVAIALAALVVFLA</sequence>
<accession>A0A0G9HB46</accession>
<evidence type="ECO:0000313" key="1">
    <source>
        <dbReference type="EMBL" id="APG03760.1"/>
    </source>
</evidence>
<reference evidence="2" key="1">
    <citation type="submission" date="2016-09" db="EMBL/GenBank/DDBJ databases">
        <authorList>
            <person name="Lysoe E."/>
        </authorList>
    </citation>
    <scope>NUCLEOTIDE SEQUENCE [LARGE SCALE GENOMIC DNA]</scope>
    <source>
        <strain evidence="2">LJ96T</strain>
    </source>
</reference>
<dbReference type="KEGG" id="lrz:BJI69_07450"/>
<dbReference type="Proteomes" id="UP000182987">
    <property type="component" value="Chromosome"/>
</dbReference>
<dbReference type="AlphaFoldDB" id="A0A0G9HB46"/>
<organism evidence="1 2">
    <name type="scientific">Luteibacter rhizovicinus DSM 16549</name>
    <dbReference type="NCBI Taxonomy" id="1440763"/>
    <lineage>
        <taxon>Bacteria</taxon>
        <taxon>Pseudomonadati</taxon>
        <taxon>Pseudomonadota</taxon>
        <taxon>Gammaproteobacteria</taxon>
        <taxon>Lysobacterales</taxon>
        <taxon>Rhodanobacteraceae</taxon>
        <taxon>Luteibacter</taxon>
    </lineage>
</organism>
<proteinExistence type="predicted"/>